<evidence type="ECO:0000256" key="1">
    <source>
        <dbReference type="SAM" id="MobiDB-lite"/>
    </source>
</evidence>
<dbReference type="SUPFAM" id="SSF56601">
    <property type="entry name" value="beta-lactamase/transpeptidase-like"/>
    <property type="match status" value="1"/>
</dbReference>
<dbReference type="EMBL" id="QKZN01000011">
    <property type="protein sequence ID" value="PZX23971.1"/>
    <property type="molecule type" value="Genomic_DNA"/>
</dbReference>
<sequence>MAAGLQHGARGLPRQAGIGSQKAAHRACSRLDSHGDSMQAQAKSRGTGSRRSRAWWTVMPLVAWMAAPAGLAMAQGAGEPAAVAESEVMQGFPPPPDKQVSRGTGLRPPYMRWAFRHAREMSPTVGIRHASQPLALPGQAAPELDTVRFSVGGQTVQVADYLRDTHTDGFIVLHQGRIVYERYLAGFRPHQPHIWASMTKSVTGLLAAMLVEEGKLDPNARLAQYVPELAGNPFGEATVQQNLDMEVPVGYPQALPPDLGLFGAVGIVPRKADAPDTIYDFLKVVHATGTAGAGPDGGVWYYQNGSPEAVAWALRRITGKRWAELVSERLWSRFADDDAYTQVDRQGTEMASGGMNSTLRDAARFAETVRRAAAGDATLGISPKAVRIALQPAGNQARFARGNTTAGRDGYGYRNYWFQRNDGDGSIEASGRFGQKIYINPARGLTVVKFSASPDGAARATSAAAVRKRDDPARALESSEAMVAAAHAIVDAAGR</sequence>
<organism evidence="3 4">
    <name type="scientific">Cupriavidus phytorum</name>
    <dbReference type="NCBI Taxonomy" id="3024399"/>
    <lineage>
        <taxon>Bacteria</taxon>
        <taxon>Pseudomonadati</taxon>
        <taxon>Pseudomonadota</taxon>
        <taxon>Betaproteobacteria</taxon>
        <taxon>Burkholderiales</taxon>
        <taxon>Burkholderiaceae</taxon>
        <taxon>Cupriavidus</taxon>
    </lineage>
</organism>
<gene>
    <name evidence="3" type="ORF">C7416_111134</name>
</gene>
<feature type="compositionally biased region" description="Polar residues" evidence="1">
    <location>
        <begin position="36"/>
        <end position="47"/>
    </location>
</feature>
<evidence type="ECO:0000259" key="2">
    <source>
        <dbReference type="Pfam" id="PF00144"/>
    </source>
</evidence>
<keyword evidence="4" id="KW-1185">Reference proteome</keyword>
<reference evidence="3" key="1">
    <citation type="submission" date="2018-06" db="EMBL/GenBank/DDBJ databases">
        <title>Genomic Encyclopedia of Type Strains, Phase IV (KMG-V): Genome sequencing to study the core and pangenomes of soil and plant-associated prokaryotes.</title>
        <authorList>
            <person name="Whitman W."/>
        </authorList>
    </citation>
    <scope>NUCLEOTIDE SEQUENCE [LARGE SCALE GENOMIC DNA]</scope>
    <source>
        <strain evidence="3">MLR2-44</strain>
    </source>
</reference>
<dbReference type="AlphaFoldDB" id="A0A2W7P1M5"/>
<evidence type="ECO:0000313" key="4">
    <source>
        <dbReference type="Proteomes" id="UP000249638"/>
    </source>
</evidence>
<evidence type="ECO:0000313" key="3">
    <source>
        <dbReference type="EMBL" id="PZX23971.1"/>
    </source>
</evidence>
<dbReference type="Proteomes" id="UP000249638">
    <property type="component" value="Unassembled WGS sequence"/>
</dbReference>
<protein>
    <recommendedName>
        <fullName evidence="2">Beta-lactamase-related domain-containing protein</fullName>
    </recommendedName>
</protein>
<dbReference type="PANTHER" id="PTHR43283:SF7">
    <property type="entry name" value="BETA-LACTAMASE-RELATED DOMAIN-CONTAINING PROTEIN"/>
    <property type="match status" value="1"/>
</dbReference>
<comment type="caution">
    <text evidence="3">The sequence shown here is derived from an EMBL/GenBank/DDBJ whole genome shotgun (WGS) entry which is preliminary data.</text>
</comment>
<dbReference type="InterPro" id="IPR012338">
    <property type="entry name" value="Beta-lactam/transpept-like"/>
</dbReference>
<dbReference type="PANTHER" id="PTHR43283">
    <property type="entry name" value="BETA-LACTAMASE-RELATED"/>
    <property type="match status" value="1"/>
</dbReference>
<proteinExistence type="predicted"/>
<dbReference type="Gene3D" id="3.40.710.10">
    <property type="entry name" value="DD-peptidase/beta-lactamase superfamily"/>
    <property type="match status" value="1"/>
</dbReference>
<feature type="region of interest" description="Disordered" evidence="1">
    <location>
        <begin position="1"/>
        <end position="51"/>
    </location>
</feature>
<dbReference type="InterPro" id="IPR001466">
    <property type="entry name" value="Beta-lactam-related"/>
</dbReference>
<dbReference type="InterPro" id="IPR050789">
    <property type="entry name" value="Diverse_Enzym_Activities"/>
</dbReference>
<accession>A0A2W7P1M5</accession>
<name>A0A2W7P1M5_9BURK</name>
<feature type="region of interest" description="Disordered" evidence="1">
    <location>
        <begin position="85"/>
        <end position="105"/>
    </location>
</feature>
<dbReference type="Pfam" id="PF00144">
    <property type="entry name" value="Beta-lactamase"/>
    <property type="match status" value="1"/>
</dbReference>
<feature type="domain" description="Beta-lactamase-related" evidence="2">
    <location>
        <begin position="168"/>
        <end position="465"/>
    </location>
</feature>